<evidence type="ECO:0000313" key="4">
    <source>
        <dbReference type="EMBL" id="MCX2983377.1"/>
    </source>
</evidence>
<dbReference type="Proteomes" id="UP001143362">
    <property type="component" value="Unassembled WGS sequence"/>
</dbReference>
<evidence type="ECO:0000259" key="3">
    <source>
        <dbReference type="Pfam" id="PF00296"/>
    </source>
</evidence>
<accession>A0ABT3TM20</accession>
<dbReference type="EMBL" id="SHNN01000007">
    <property type="protein sequence ID" value="MCX2983377.1"/>
    <property type="molecule type" value="Genomic_DNA"/>
</dbReference>
<protein>
    <submittedName>
        <fullName evidence="4">LLM class flavin-dependent oxidoreductase</fullName>
    </submittedName>
</protein>
<evidence type="ECO:0000313" key="5">
    <source>
        <dbReference type="Proteomes" id="UP001143362"/>
    </source>
</evidence>
<dbReference type="PANTHER" id="PTHR30137:SF8">
    <property type="entry name" value="BLR5498 PROTEIN"/>
    <property type="match status" value="1"/>
</dbReference>
<evidence type="ECO:0000256" key="2">
    <source>
        <dbReference type="ARBA" id="ARBA00023033"/>
    </source>
</evidence>
<evidence type="ECO:0000256" key="1">
    <source>
        <dbReference type="ARBA" id="ARBA00023002"/>
    </source>
</evidence>
<dbReference type="PANTHER" id="PTHR30137">
    <property type="entry name" value="LUCIFERASE-LIKE MONOOXYGENASE"/>
    <property type="match status" value="1"/>
</dbReference>
<feature type="domain" description="Luciferase-like" evidence="3">
    <location>
        <begin position="20"/>
        <end position="285"/>
    </location>
</feature>
<keyword evidence="1" id="KW-0560">Oxidoreductase</keyword>
<organism evidence="4 5">
    <name type="scientific">Candidatus Litorirhabdus singularis</name>
    <dbReference type="NCBI Taxonomy" id="2518993"/>
    <lineage>
        <taxon>Bacteria</taxon>
        <taxon>Pseudomonadati</taxon>
        <taxon>Pseudomonadota</taxon>
        <taxon>Gammaproteobacteria</taxon>
        <taxon>Cellvibrionales</taxon>
        <taxon>Halieaceae</taxon>
        <taxon>Candidatus Litorirhabdus</taxon>
    </lineage>
</organism>
<dbReference type="Pfam" id="PF00296">
    <property type="entry name" value="Bac_luciferase"/>
    <property type="match status" value="1"/>
</dbReference>
<dbReference type="InterPro" id="IPR011251">
    <property type="entry name" value="Luciferase-like_dom"/>
</dbReference>
<reference evidence="4" key="1">
    <citation type="submission" date="2019-02" db="EMBL/GenBank/DDBJ databases">
        <authorList>
            <person name="Li S.-H."/>
        </authorList>
    </citation>
    <scope>NUCLEOTIDE SEQUENCE</scope>
    <source>
        <strain evidence="4">IMCC14734</strain>
    </source>
</reference>
<dbReference type="SUPFAM" id="SSF51679">
    <property type="entry name" value="Bacterial luciferase-like"/>
    <property type="match status" value="1"/>
</dbReference>
<sequence length="325" mass="35627">MYILRFDMRAPTDDRVAIMQRYKAANAMVKWGESNGCVTAMISEHHAAWDNYLPSPLLLATSFAANTQALPISIGVVLLNFYDPIKLAEDMAVLDILSEGRVSYIIGLGYRQEEYDMFGVNMADRGQIIEEKIALLLQGLSGESFEHEGRKIQITPKPQSLPGITIAYGGHTKVAARRAGKFGFGFFANGGTPELLDVFNEASINAGHEPGAAAVPEPGSAQCVFVAEDMDKAWANIGPHMLHDIKMYREWEGEDRTAVTSFATTVDQIREQNAAYRILSPQQALDMIEQSGPLMMHPLVGGCPPELGWETLQLVADKVLPELSA</sequence>
<dbReference type="InterPro" id="IPR050766">
    <property type="entry name" value="Bact_Lucif_Oxidored"/>
</dbReference>
<proteinExistence type="predicted"/>
<gene>
    <name evidence="4" type="ORF">EYC98_21155</name>
</gene>
<dbReference type="InterPro" id="IPR036661">
    <property type="entry name" value="Luciferase-like_sf"/>
</dbReference>
<keyword evidence="2" id="KW-0503">Monooxygenase</keyword>
<keyword evidence="5" id="KW-1185">Reference proteome</keyword>
<comment type="caution">
    <text evidence="4">The sequence shown here is derived from an EMBL/GenBank/DDBJ whole genome shotgun (WGS) entry which is preliminary data.</text>
</comment>
<name>A0ABT3TM20_9GAMM</name>
<dbReference type="Gene3D" id="3.20.20.30">
    <property type="entry name" value="Luciferase-like domain"/>
    <property type="match status" value="1"/>
</dbReference>